<comment type="caution">
    <text evidence="2">The sequence shown here is derived from an EMBL/GenBank/DDBJ whole genome shotgun (WGS) entry which is preliminary data.</text>
</comment>
<proteinExistence type="predicted"/>
<dbReference type="RefSeq" id="WP_382314870.1">
    <property type="nucleotide sequence ID" value="NZ_JBHUFD010000005.1"/>
</dbReference>
<gene>
    <name evidence="2" type="ORF">ACFSDX_14860</name>
</gene>
<feature type="chain" id="PRO_5047226951" evidence="1">
    <location>
        <begin position="27"/>
        <end position="235"/>
    </location>
</feature>
<accession>A0ABW4QWF1</accession>
<keyword evidence="1" id="KW-0732">Signal</keyword>
<evidence type="ECO:0000256" key="1">
    <source>
        <dbReference type="SAM" id="SignalP"/>
    </source>
</evidence>
<reference evidence="3" key="1">
    <citation type="journal article" date="2019" name="Int. J. Syst. Evol. Microbiol.">
        <title>The Global Catalogue of Microorganisms (GCM) 10K type strain sequencing project: providing services to taxonomists for standard genome sequencing and annotation.</title>
        <authorList>
            <consortium name="The Broad Institute Genomics Platform"/>
            <consortium name="The Broad Institute Genome Sequencing Center for Infectious Disease"/>
            <person name="Wu L."/>
            <person name="Ma J."/>
        </authorList>
    </citation>
    <scope>NUCLEOTIDE SEQUENCE [LARGE SCALE GENOMIC DNA]</scope>
    <source>
        <strain evidence="3">CGMCC 1.15795</strain>
    </source>
</reference>
<dbReference type="EMBL" id="JBHUFD010000005">
    <property type="protein sequence ID" value="MFD1873726.1"/>
    <property type="molecule type" value="Genomic_DNA"/>
</dbReference>
<feature type="signal peptide" evidence="1">
    <location>
        <begin position="1"/>
        <end position="26"/>
    </location>
</feature>
<evidence type="ECO:0000313" key="3">
    <source>
        <dbReference type="Proteomes" id="UP001597197"/>
    </source>
</evidence>
<evidence type="ECO:0000313" key="2">
    <source>
        <dbReference type="EMBL" id="MFD1873726.1"/>
    </source>
</evidence>
<sequence length="235" mass="25119">MSFVRSLLLSLLTGGALLGGASRAAAQTAEPRNLATDTLQPANAAYYRPVSRLGTVGGQQLHVFITNVSERGTGIEFTWRNPLAMPRPKPVFITSEQLQWVRLDGHYYEPVRVAKAAAHGLALRLATGPRVEVFDVATPKKGVPIPLPVPGGGGGLLWTGAFSAKYNHAWYLRRPGEKTMAPVPDGKQFAPFLADYLADAPDLAAAIRAGAAGHRYEDVPALLSTYNQLTPAGTH</sequence>
<name>A0ABW4QWF1_9BACT</name>
<keyword evidence="3" id="KW-1185">Reference proteome</keyword>
<organism evidence="2 3">
    <name type="scientific">Hymenobacter bucti</name>
    <dbReference type="NCBI Taxonomy" id="1844114"/>
    <lineage>
        <taxon>Bacteria</taxon>
        <taxon>Pseudomonadati</taxon>
        <taxon>Bacteroidota</taxon>
        <taxon>Cytophagia</taxon>
        <taxon>Cytophagales</taxon>
        <taxon>Hymenobacteraceae</taxon>
        <taxon>Hymenobacter</taxon>
    </lineage>
</organism>
<dbReference type="Proteomes" id="UP001597197">
    <property type="component" value="Unassembled WGS sequence"/>
</dbReference>
<protein>
    <submittedName>
        <fullName evidence="2">Uncharacterized protein</fullName>
    </submittedName>
</protein>